<sequence>MFSGRGSIENNLFAPSRVVVKSAYTNPPHTPPMEFFDLFYVLKLQSTKIMNDVTTCEQVEKPPSSSGSGSQFLLGGRGGLEDLGEVQSLYGSLSVLELQNVVDEREDLKEKMREKNDVEKLSLVWSESSTVDNSQTERDTKELPVTGYRGTKFSNWLADPLFLKLHTVEYREKNKHRSLPEIEIGSAR</sequence>
<dbReference type="InterPro" id="IPR056789">
    <property type="entry name" value="LRR_R13L1-DRL21"/>
</dbReference>
<protein>
    <recommendedName>
        <fullName evidence="1">R13L1/DRL21-like LRR repeat region domain-containing protein</fullName>
    </recommendedName>
</protein>
<reference evidence="2 3" key="1">
    <citation type="submission" date="2020-09" db="EMBL/GenBank/DDBJ databases">
        <title>De no assembly of potato wild relative species, Solanum commersonii.</title>
        <authorList>
            <person name="Cho K."/>
        </authorList>
    </citation>
    <scope>NUCLEOTIDE SEQUENCE [LARGE SCALE GENOMIC DNA]</scope>
    <source>
        <strain evidence="2">LZ3.2</strain>
        <tissue evidence="2">Leaf</tissue>
    </source>
</reference>
<gene>
    <name evidence="2" type="ORF">H5410_045128</name>
</gene>
<accession>A0A9J5XBR6</accession>
<proteinExistence type="predicted"/>
<dbReference type="EMBL" id="JACXVP010000009">
    <property type="protein sequence ID" value="KAG5584694.1"/>
    <property type="molecule type" value="Genomic_DNA"/>
</dbReference>
<comment type="caution">
    <text evidence="2">The sequence shown here is derived from an EMBL/GenBank/DDBJ whole genome shotgun (WGS) entry which is preliminary data.</text>
</comment>
<dbReference type="Proteomes" id="UP000824120">
    <property type="component" value="Chromosome 9"/>
</dbReference>
<keyword evidence="3" id="KW-1185">Reference proteome</keyword>
<dbReference type="OrthoDB" id="1305252at2759"/>
<evidence type="ECO:0000313" key="2">
    <source>
        <dbReference type="EMBL" id="KAG5584694.1"/>
    </source>
</evidence>
<dbReference type="Pfam" id="PF25019">
    <property type="entry name" value="LRR_R13L1-DRL21"/>
    <property type="match status" value="1"/>
</dbReference>
<feature type="domain" description="R13L1/DRL21-like LRR repeat region" evidence="1">
    <location>
        <begin position="80"/>
        <end position="182"/>
    </location>
</feature>
<dbReference type="AlphaFoldDB" id="A0A9J5XBR6"/>
<organism evidence="2 3">
    <name type="scientific">Solanum commersonii</name>
    <name type="common">Commerson's wild potato</name>
    <name type="synonym">Commerson's nightshade</name>
    <dbReference type="NCBI Taxonomy" id="4109"/>
    <lineage>
        <taxon>Eukaryota</taxon>
        <taxon>Viridiplantae</taxon>
        <taxon>Streptophyta</taxon>
        <taxon>Embryophyta</taxon>
        <taxon>Tracheophyta</taxon>
        <taxon>Spermatophyta</taxon>
        <taxon>Magnoliopsida</taxon>
        <taxon>eudicotyledons</taxon>
        <taxon>Gunneridae</taxon>
        <taxon>Pentapetalae</taxon>
        <taxon>asterids</taxon>
        <taxon>lamiids</taxon>
        <taxon>Solanales</taxon>
        <taxon>Solanaceae</taxon>
        <taxon>Solanoideae</taxon>
        <taxon>Solaneae</taxon>
        <taxon>Solanum</taxon>
    </lineage>
</organism>
<evidence type="ECO:0000259" key="1">
    <source>
        <dbReference type="Pfam" id="PF25019"/>
    </source>
</evidence>
<name>A0A9J5XBR6_SOLCO</name>
<evidence type="ECO:0000313" key="3">
    <source>
        <dbReference type="Proteomes" id="UP000824120"/>
    </source>
</evidence>